<proteinExistence type="predicted"/>
<evidence type="ECO:0000313" key="2">
    <source>
        <dbReference type="Proteomes" id="UP000182192"/>
    </source>
</evidence>
<dbReference type="AlphaFoldDB" id="A0A1I1HLS6"/>
<sequence length="185" mass="20844">MAFQFCQGVSAPAAKDLESGYTFKDGSFTGIISAELMAELAEGFIELVADEPVFFLLELPREDSEEYDVYYLDNCTKAVARAIMKRYGELLVQDGLSRFGFGSNKTEEELYFMDYQEFMLYTPKKAKAEKLLEKLGIAKTDDPCSMWNTFTDEQQGSLSAVELEGETVFDIPEALEEVGMYLAEQ</sequence>
<reference evidence="1 2" key="1">
    <citation type="submission" date="2016-10" db="EMBL/GenBank/DDBJ databases">
        <authorList>
            <person name="de Groot N.N."/>
        </authorList>
    </citation>
    <scope>NUCLEOTIDE SEQUENCE [LARGE SCALE GENOMIC DNA]</scope>
    <source>
        <strain evidence="1 2">AR67</strain>
    </source>
</reference>
<dbReference type="eggNOG" id="ENOG50331VU">
    <property type="taxonomic scope" value="Bacteria"/>
</dbReference>
<dbReference type="Proteomes" id="UP000182192">
    <property type="component" value="Unassembled WGS sequence"/>
</dbReference>
<protein>
    <submittedName>
        <fullName evidence="1">Uncharacterized protein</fullName>
    </submittedName>
</protein>
<evidence type="ECO:0000313" key="1">
    <source>
        <dbReference type="EMBL" id="SFC24705.1"/>
    </source>
</evidence>
<organism evidence="1 2">
    <name type="scientific">Ruminococcus albus</name>
    <dbReference type="NCBI Taxonomy" id="1264"/>
    <lineage>
        <taxon>Bacteria</taxon>
        <taxon>Bacillati</taxon>
        <taxon>Bacillota</taxon>
        <taxon>Clostridia</taxon>
        <taxon>Eubacteriales</taxon>
        <taxon>Oscillospiraceae</taxon>
        <taxon>Ruminococcus</taxon>
    </lineage>
</organism>
<gene>
    <name evidence="1" type="ORF">SAMN02910406_01402</name>
</gene>
<dbReference type="OrthoDB" id="2227923at2"/>
<accession>A0A1I1HLS6</accession>
<dbReference type="EMBL" id="FOKQ01000009">
    <property type="protein sequence ID" value="SFC24705.1"/>
    <property type="molecule type" value="Genomic_DNA"/>
</dbReference>
<name>A0A1I1HLS6_RUMAL</name>
<dbReference type="RefSeq" id="WP_074960824.1">
    <property type="nucleotide sequence ID" value="NZ_FOKQ01000009.1"/>
</dbReference>